<gene>
    <name evidence="2" type="ORF">EYF80_043688</name>
</gene>
<evidence type="ECO:0000313" key="3">
    <source>
        <dbReference type="Proteomes" id="UP000314294"/>
    </source>
</evidence>
<evidence type="ECO:0000256" key="1">
    <source>
        <dbReference type="SAM" id="MobiDB-lite"/>
    </source>
</evidence>
<dbReference type="PROSITE" id="PS51257">
    <property type="entry name" value="PROKAR_LIPOPROTEIN"/>
    <property type="match status" value="1"/>
</dbReference>
<accession>A0A4Z2FYN5</accession>
<sequence length="71" mass="7475">MERADPVRAAIGLTGVVSCLTSVCRLPAVLQLEGDQSLCESCRHHEAPSLSWSPDPVPGPPSCPKRHALGS</sequence>
<protein>
    <submittedName>
        <fullName evidence="2">Uncharacterized protein</fullName>
    </submittedName>
</protein>
<reference evidence="2 3" key="1">
    <citation type="submission" date="2019-03" db="EMBL/GenBank/DDBJ databases">
        <title>First draft genome of Liparis tanakae, snailfish: a comprehensive survey of snailfish specific genes.</title>
        <authorList>
            <person name="Kim W."/>
            <person name="Song I."/>
            <person name="Jeong J.-H."/>
            <person name="Kim D."/>
            <person name="Kim S."/>
            <person name="Ryu S."/>
            <person name="Song J.Y."/>
            <person name="Lee S.K."/>
        </authorList>
    </citation>
    <scope>NUCLEOTIDE SEQUENCE [LARGE SCALE GENOMIC DNA]</scope>
    <source>
        <tissue evidence="2">Muscle</tissue>
    </source>
</reference>
<organism evidence="2 3">
    <name type="scientific">Liparis tanakae</name>
    <name type="common">Tanaka's snailfish</name>
    <dbReference type="NCBI Taxonomy" id="230148"/>
    <lineage>
        <taxon>Eukaryota</taxon>
        <taxon>Metazoa</taxon>
        <taxon>Chordata</taxon>
        <taxon>Craniata</taxon>
        <taxon>Vertebrata</taxon>
        <taxon>Euteleostomi</taxon>
        <taxon>Actinopterygii</taxon>
        <taxon>Neopterygii</taxon>
        <taxon>Teleostei</taxon>
        <taxon>Neoteleostei</taxon>
        <taxon>Acanthomorphata</taxon>
        <taxon>Eupercaria</taxon>
        <taxon>Perciformes</taxon>
        <taxon>Cottioidei</taxon>
        <taxon>Cottales</taxon>
        <taxon>Liparidae</taxon>
        <taxon>Liparis</taxon>
    </lineage>
</organism>
<dbReference type="EMBL" id="SRLO01000807">
    <property type="protein sequence ID" value="TNN46111.1"/>
    <property type="molecule type" value="Genomic_DNA"/>
</dbReference>
<evidence type="ECO:0000313" key="2">
    <source>
        <dbReference type="EMBL" id="TNN46111.1"/>
    </source>
</evidence>
<dbReference type="AlphaFoldDB" id="A0A4Z2FYN5"/>
<keyword evidence="3" id="KW-1185">Reference proteome</keyword>
<name>A0A4Z2FYN5_9TELE</name>
<feature type="region of interest" description="Disordered" evidence="1">
    <location>
        <begin position="47"/>
        <end position="71"/>
    </location>
</feature>
<dbReference type="Proteomes" id="UP000314294">
    <property type="component" value="Unassembled WGS sequence"/>
</dbReference>
<proteinExistence type="predicted"/>
<comment type="caution">
    <text evidence="2">The sequence shown here is derived from an EMBL/GenBank/DDBJ whole genome shotgun (WGS) entry which is preliminary data.</text>
</comment>